<feature type="compositionally biased region" description="Basic and acidic residues" evidence="2">
    <location>
        <begin position="118"/>
        <end position="131"/>
    </location>
</feature>
<dbReference type="PROSITE" id="PS51271">
    <property type="entry name" value="WAPL"/>
    <property type="match status" value="1"/>
</dbReference>
<keyword evidence="6" id="KW-1185">Reference proteome</keyword>
<sequence length="176" mass="19564">MPTPAARERSSHHAVGVLLAVLRVLLNLTHDNELGSHRLGEQEGAVKTVLDIIFLLCDVLPDEHRFDTNVLGLGLLINMIEHNSSNRQQLDRLPVDYHVPLHGNETLPTGEGCPPPEVKGDDETSQEEGRGLLKGRNTCVRSLIALFLKHYHNAEGATIELDHLSPYPTFPMDYKI</sequence>
<dbReference type="EMBL" id="CASHTH010002230">
    <property type="protein sequence ID" value="CAI8026738.1"/>
    <property type="molecule type" value="Genomic_DNA"/>
</dbReference>
<evidence type="ECO:0000256" key="3">
    <source>
        <dbReference type="SAM" id="SignalP"/>
    </source>
</evidence>
<evidence type="ECO:0000256" key="1">
    <source>
        <dbReference type="ARBA" id="ARBA00006854"/>
    </source>
</evidence>
<dbReference type="AlphaFoldDB" id="A0AA35WMB6"/>
<evidence type="ECO:0000313" key="6">
    <source>
        <dbReference type="Proteomes" id="UP001174909"/>
    </source>
</evidence>
<dbReference type="Pfam" id="PF07814">
    <property type="entry name" value="WAPL"/>
    <property type="match status" value="1"/>
</dbReference>
<reference evidence="5" key="1">
    <citation type="submission" date="2023-03" db="EMBL/GenBank/DDBJ databases">
        <authorList>
            <person name="Steffen K."/>
            <person name="Cardenas P."/>
        </authorList>
    </citation>
    <scope>NUCLEOTIDE SEQUENCE</scope>
</reference>
<dbReference type="InterPro" id="IPR012502">
    <property type="entry name" value="WAPL_dom"/>
</dbReference>
<feature type="domain" description="WAPL" evidence="4">
    <location>
        <begin position="1"/>
        <end position="176"/>
    </location>
</feature>
<comment type="similarity">
    <text evidence="1">Belongs to the WAPL family.</text>
</comment>
<dbReference type="PANTHER" id="PTHR22100">
    <property type="entry name" value="WINGS APART-LIKE PROTEIN HOMOLOG"/>
    <property type="match status" value="1"/>
</dbReference>
<feature type="signal peptide" evidence="3">
    <location>
        <begin position="1"/>
        <end position="31"/>
    </location>
</feature>
<dbReference type="Gene3D" id="1.25.10.10">
    <property type="entry name" value="Leucine-rich Repeat Variant"/>
    <property type="match status" value="1"/>
</dbReference>
<dbReference type="PANTHER" id="PTHR22100:SF13">
    <property type="entry name" value="WINGS APART-LIKE PROTEIN HOMOLOG"/>
    <property type="match status" value="1"/>
</dbReference>
<evidence type="ECO:0000259" key="4">
    <source>
        <dbReference type="PROSITE" id="PS51271"/>
    </source>
</evidence>
<gene>
    <name evidence="5" type="ORF">GBAR_LOCUS15323</name>
</gene>
<protein>
    <submittedName>
        <fullName evidence="5">Wings apart-like protein homolog</fullName>
    </submittedName>
</protein>
<feature type="region of interest" description="Disordered" evidence="2">
    <location>
        <begin position="104"/>
        <end position="132"/>
    </location>
</feature>
<keyword evidence="3" id="KW-0732">Signal</keyword>
<proteinExistence type="inferred from homology"/>
<comment type="caution">
    <text evidence="5">The sequence shown here is derived from an EMBL/GenBank/DDBJ whole genome shotgun (WGS) entry which is preliminary data.</text>
</comment>
<accession>A0AA35WMB6</accession>
<dbReference type="InterPro" id="IPR022771">
    <property type="entry name" value="WAPL_C"/>
</dbReference>
<dbReference type="Proteomes" id="UP001174909">
    <property type="component" value="Unassembled WGS sequence"/>
</dbReference>
<dbReference type="InterPro" id="IPR011989">
    <property type="entry name" value="ARM-like"/>
</dbReference>
<dbReference type="InterPro" id="IPR039874">
    <property type="entry name" value="WAPL"/>
</dbReference>
<evidence type="ECO:0000313" key="5">
    <source>
        <dbReference type="EMBL" id="CAI8026738.1"/>
    </source>
</evidence>
<name>A0AA35WMB6_GEOBA</name>
<evidence type="ECO:0000256" key="2">
    <source>
        <dbReference type="SAM" id="MobiDB-lite"/>
    </source>
</evidence>
<organism evidence="5 6">
    <name type="scientific">Geodia barretti</name>
    <name type="common">Barrett's horny sponge</name>
    <dbReference type="NCBI Taxonomy" id="519541"/>
    <lineage>
        <taxon>Eukaryota</taxon>
        <taxon>Metazoa</taxon>
        <taxon>Porifera</taxon>
        <taxon>Demospongiae</taxon>
        <taxon>Heteroscleromorpha</taxon>
        <taxon>Tetractinellida</taxon>
        <taxon>Astrophorina</taxon>
        <taxon>Geodiidae</taxon>
        <taxon>Geodia</taxon>
    </lineage>
</organism>
<feature type="chain" id="PRO_5041365421" evidence="3">
    <location>
        <begin position="32"/>
        <end position="176"/>
    </location>
</feature>